<accession>A0A0F5K264</accession>
<protein>
    <submittedName>
        <fullName evidence="1">Uncharacterized protein</fullName>
    </submittedName>
</protein>
<dbReference type="Proteomes" id="UP000033618">
    <property type="component" value="Unassembled WGS sequence"/>
</dbReference>
<gene>
    <name evidence="1" type="ORF">WM40_06850</name>
</gene>
<dbReference type="PATRIC" id="fig|28092.6.peg.1618"/>
<evidence type="ECO:0000313" key="2">
    <source>
        <dbReference type="Proteomes" id="UP000033618"/>
    </source>
</evidence>
<dbReference type="STRING" id="28092.WM40_06850"/>
<organism evidence="1 2">
    <name type="scientific">Robbsia andropogonis</name>
    <dbReference type="NCBI Taxonomy" id="28092"/>
    <lineage>
        <taxon>Bacteria</taxon>
        <taxon>Pseudomonadati</taxon>
        <taxon>Pseudomonadota</taxon>
        <taxon>Betaproteobacteria</taxon>
        <taxon>Burkholderiales</taxon>
        <taxon>Burkholderiaceae</taxon>
        <taxon>Robbsia</taxon>
    </lineage>
</organism>
<keyword evidence="2" id="KW-1185">Reference proteome</keyword>
<proteinExistence type="predicted"/>
<evidence type="ECO:0000313" key="1">
    <source>
        <dbReference type="EMBL" id="KKB64211.1"/>
    </source>
</evidence>
<dbReference type="AlphaFoldDB" id="A0A0F5K264"/>
<comment type="caution">
    <text evidence="1">The sequence shown here is derived from an EMBL/GenBank/DDBJ whole genome shotgun (WGS) entry which is preliminary data.</text>
</comment>
<name>A0A0F5K264_9BURK</name>
<reference evidence="1 2" key="1">
    <citation type="submission" date="2015-03" db="EMBL/GenBank/DDBJ databases">
        <title>Draft Genome Sequence of Burkholderia andropogonis type strain ICMP2807, isolated from Sorghum bicolor.</title>
        <authorList>
            <person name="Lopes-Santos L."/>
            <person name="Castro D.B."/>
            <person name="Ottoboni L.M."/>
            <person name="Park D."/>
            <person name="Weirc B.S."/>
            <person name="Destefano S.A."/>
        </authorList>
    </citation>
    <scope>NUCLEOTIDE SEQUENCE [LARGE SCALE GENOMIC DNA]</scope>
    <source>
        <strain evidence="1 2">ICMP2807</strain>
    </source>
</reference>
<sequence length="102" mass="11427">MDDGRGKHYGFMVRAYDVCCTPLCGIMRPEPILCRVSPIARMAGTSRHACRTDFDMEQIMAGGYNGPSVDKRGFWVLIVRFAGPMQQVRCRSLVEKAVQDVV</sequence>
<dbReference type="EMBL" id="LAQU01000005">
    <property type="protein sequence ID" value="KKB64211.1"/>
    <property type="molecule type" value="Genomic_DNA"/>
</dbReference>